<dbReference type="PANTHER" id="PTHR43194:SF2">
    <property type="entry name" value="PEROXISOMAL MEMBRANE PROTEIN LPX1"/>
    <property type="match status" value="1"/>
</dbReference>
<accession>A0ABR6V399</accession>
<organism evidence="2 3">
    <name type="scientific">Pseudomonas taiwanensis</name>
    <dbReference type="NCBI Taxonomy" id="470150"/>
    <lineage>
        <taxon>Bacteria</taxon>
        <taxon>Pseudomonadati</taxon>
        <taxon>Pseudomonadota</taxon>
        <taxon>Gammaproteobacteria</taxon>
        <taxon>Pseudomonadales</taxon>
        <taxon>Pseudomonadaceae</taxon>
        <taxon>Pseudomonas</taxon>
    </lineage>
</organism>
<sequence>MEQLVDTWLHAATQDAFILRASAGLDHCITIASSNDSWTLVLANDAVQVEKDGSAATRPTVEIRANDQTWERLLTAGTVEPGWQGFGAIKRFNSAFSITSEDFVIAQCLPILERLIELTYGHLPIIPALPVELDPTQIHGNYSVIKTASSGEHLVYWESAGKGAPVLFLHTAGADARQYRHQLSDVALASDRTLFAFDMPGHGRSDMPQDWVDGKPYELSLVKYLEVCAAFIEQVIGEPVVVAGCSMGAAMSLVIAARRPDLVKGVIALEAPWRSPGRKSPLLRDARVNPSLHNPAYVRGMMGPQAPRRYREEACWIYSQAGFGVYAGDLGFYSEQFDGEVIGAELQDTPIPIQLLTGEYDYSASPENTQILARLINTAEFKSMPGLGHFPMIEHPLFFRPYLVEALNRIDERNAQRFEESCQA</sequence>
<reference evidence="2 3" key="1">
    <citation type="journal article" date="2020" name="Microorganisms">
        <title>Reliable Identification of Environmental Pseudomonas Isolates Using the rpoD Gene.</title>
        <authorList>
            <consortium name="The Broad Institute Genome Sequencing Platform"/>
            <person name="Girard L."/>
            <person name="Lood C."/>
            <person name="Rokni-Zadeh H."/>
            <person name="van Noort V."/>
            <person name="Lavigne R."/>
            <person name="De Mot R."/>
        </authorList>
    </citation>
    <scope>NUCLEOTIDE SEQUENCE [LARGE SCALE GENOMIC DNA]</scope>
    <source>
        <strain evidence="2 3">RW7P2</strain>
    </source>
</reference>
<evidence type="ECO:0000313" key="3">
    <source>
        <dbReference type="Proteomes" id="UP000628086"/>
    </source>
</evidence>
<proteinExistence type="predicted"/>
<dbReference type="SUPFAM" id="SSF53474">
    <property type="entry name" value="alpha/beta-Hydrolases"/>
    <property type="match status" value="1"/>
</dbReference>
<comment type="caution">
    <text evidence="2">The sequence shown here is derived from an EMBL/GenBank/DDBJ whole genome shotgun (WGS) entry which is preliminary data.</text>
</comment>
<feature type="domain" description="AB hydrolase-1" evidence="1">
    <location>
        <begin position="166"/>
        <end position="396"/>
    </location>
</feature>
<dbReference type="Pfam" id="PF12697">
    <property type="entry name" value="Abhydrolase_6"/>
    <property type="match status" value="1"/>
</dbReference>
<name>A0ABR6V399_9PSED</name>
<dbReference type="InterPro" id="IPR050228">
    <property type="entry name" value="Carboxylesterase_BioH"/>
</dbReference>
<dbReference type="InterPro" id="IPR029058">
    <property type="entry name" value="AB_hydrolase_fold"/>
</dbReference>
<dbReference type="Gene3D" id="3.40.50.1820">
    <property type="entry name" value="alpha/beta hydrolase"/>
    <property type="match status" value="1"/>
</dbReference>
<keyword evidence="2" id="KW-0378">Hydrolase</keyword>
<dbReference type="PANTHER" id="PTHR43194">
    <property type="entry name" value="HYDROLASE ALPHA/BETA FOLD FAMILY"/>
    <property type="match status" value="1"/>
</dbReference>
<evidence type="ECO:0000313" key="2">
    <source>
        <dbReference type="EMBL" id="MBC3474978.1"/>
    </source>
</evidence>
<keyword evidence="3" id="KW-1185">Reference proteome</keyword>
<protein>
    <submittedName>
        <fullName evidence="2">Alpha/beta hydrolase</fullName>
    </submittedName>
</protein>
<dbReference type="Proteomes" id="UP000628086">
    <property type="component" value="Unassembled WGS sequence"/>
</dbReference>
<dbReference type="EMBL" id="JABWRS010000003">
    <property type="protein sequence ID" value="MBC3474978.1"/>
    <property type="molecule type" value="Genomic_DNA"/>
</dbReference>
<gene>
    <name evidence="2" type="ORF">HU747_05135</name>
</gene>
<dbReference type="InterPro" id="IPR000073">
    <property type="entry name" value="AB_hydrolase_1"/>
</dbReference>
<dbReference type="RefSeq" id="WP_186598307.1">
    <property type="nucleotide sequence ID" value="NZ_JABWRS010000003.1"/>
</dbReference>
<dbReference type="GO" id="GO:0016787">
    <property type="term" value="F:hydrolase activity"/>
    <property type="evidence" value="ECO:0007669"/>
    <property type="project" value="UniProtKB-KW"/>
</dbReference>
<evidence type="ECO:0000259" key="1">
    <source>
        <dbReference type="Pfam" id="PF12697"/>
    </source>
</evidence>